<keyword evidence="5" id="KW-0547">Nucleotide-binding</keyword>
<dbReference type="InterPro" id="IPR004365">
    <property type="entry name" value="NA-bd_OB_tRNA"/>
</dbReference>
<reference evidence="14 15" key="1">
    <citation type="journal article" date="2015" name="Mol. Plant Microbe Interact.">
        <title>Genome, transcriptome, and functional analyses of Penicillium expansum provide new insights into secondary metabolism and pathogenicity.</title>
        <authorList>
            <person name="Ballester A.R."/>
            <person name="Marcet-Houben M."/>
            <person name="Levin E."/>
            <person name="Sela N."/>
            <person name="Selma-Lazaro C."/>
            <person name="Carmona L."/>
            <person name="Wisniewski M."/>
            <person name="Droby S."/>
            <person name="Gonzalez-Candelas L."/>
            <person name="Gabaldon T."/>
        </authorList>
    </citation>
    <scope>NUCLEOTIDE SEQUENCE [LARGE SCALE GENOMIC DNA]</scope>
    <source>
        <strain evidence="14 15">PHI-1</strain>
    </source>
</reference>
<dbReference type="EMBL" id="JQGA01001317">
    <property type="protein sequence ID" value="KGO67095.1"/>
    <property type="molecule type" value="Genomic_DNA"/>
</dbReference>
<dbReference type="PANTHER" id="PTHR42918">
    <property type="entry name" value="LYSYL-TRNA SYNTHETASE"/>
    <property type="match status" value="1"/>
</dbReference>
<dbReference type="Pfam" id="PF01184">
    <property type="entry name" value="Gpr1_Fun34_YaaH"/>
    <property type="match status" value="1"/>
</dbReference>
<evidence type="ECO:0000256" key="2">
    <source>
        <dbReference type="ARBA" id="ARBA00005587"/>
    </source>
</evidence>
<feature type="region of interest" description="Disordered" evidence="11">
    <location>
        <begin position="772"/>
        <end position="798"/>
    </location>
</feature>
<dbReference type="InterPro" id="IPR006195">
    <property type="entry name" value="aa-tRNA-synth_II"/>
</dbReference>
<evidence type="ECO:0000256" key="4">
    <source>
        <dbReference type="ARBA" id="ARBA00022692"/>
    </source>
</evidence>
<sequence>MGFFWLWPAKQPIRKNSSAASPGKALQERVQQIKDACADPYPRLAVDSRTVSCADFRSRYAELANNDSVEDTIIVSGRIRTYRLAGSKLIFFDIVQDGHKVQVMCNKRRLDSVSPEDFKKFYRLLRRGDAFSVTGRPHRTGRGELTIDVSELPQLLSPCLHDVPVHNVEHETSPYPRHVQFLANPATADIIRARAALVQYLRQFFIDRSFMEVSTPIIGAVAGGAIARPFYTSATEFPDRQLSLRIAPELWLKRLVVGGFEKIFEIGPSFRNEGLDKTHNAEFTTCEFYQAYANLENLMTTTEDLLSGMAAHIRAMNTTGTLNPTTASFTAPFRRIDFLIGIEEATGHKLPDLESPEALDKVRAIFTKLSLPLPTNPTLPRLLDELCSIYVESQCIDPTFIINPPECLSPLSKSFIHPITKQRVAARGELFIEGKEVVNTYEEENSPFEQRRKFEDQLRFGKAAGEPGEIDESYLEALEWGLPSTGGWGCGVDRLCMLFTGAKRITDVLPFVQIGEEHPFYIEEIARETNTEAEAVTVSLQELVDGTVSFDTLTKAFGPSSLGIIVVKDLPSTFSELRTKVLSNASYLAALPEPELDQTNLHMDSLTSPESKYLVGWSCGKETLKSGHFDTLKGSYYVNCAFYQDASLDSAPADDFPDLPQYTAPNIWPSPTKLPEFRGSVESLCGLIIDTAALVAKACDRYAEANIEGYKPGYLHHVVTTSLTTKARLLHYFPGDQEEEEAEASDDWCATHLDHGCLTGLTSAMFLDEAASPPTLDPSSGSASAPLPELPRSPDPSAGLYIRSRTDEIVKVNIPKDCLAFQTGEALQLITRGKFMAVPHFVKGAKASPGQKIARNTLAVFTQPNLAEEVQPGLSFADVCFNWNEVNSNYYKTGHFSPLAYVNTVSSRYLAFGSDLQPGLYGGPKDRKLAKPAPLGLFAFALASSVLGALNMNVGVIAALIYHRRPTLAYGGVVQLLAGMWELAIGDTFGATVLSSYDSFWISLAIAFILGGFNIMGLMQCFRTGLRFISSFFVSPVFHYPRSEKKRSARRNSARQSEI</sequence>
<feature type="domain" description="Aminoacyl-transfer RNA synthetases class-II family profile" evidence="13">
    <location>
        <begin position="191"/>
        <end position="510"/>
    </location>
</feature>
<dbReference type="SUPFAM" id="SSF50249">
    <property type="entry name" value="Nucleic acid-binding proteins"/>
    <property type="match status" value="1"/>
</dbReference>
<dbReference type="FunFam" id="2.60.120.330:FF:000033">
    <property type="entry name" value="Clavaminate synthase-like protein"/>
    <property type="match status" value="1"/>
</dbReference>
<feature type="transmembrane region" description="Helical" evidence="12">
    <location>
        <begin position="973"/>
        <end position="994"/>
    </location>
</feature>
<dbReference type="STRING" id="40296.A0A0A2KRV9"/>
<accession>A0A0A2KRV9</accession>
<dbReference type="GO" id="GO:0005739">
    <property type="term" value="C:mitochondrion"/>
    <property type="evidence" value="ECO:0007669"/>
    <property type="project" value="TreeGrafter"/>
</dbReference>
<evidence type="ECO:0000256" key="9">
    <source>
        <dbReference type="ARBA" id="ARBA00023146"/>
    </source>
</evidence>
<evidence type="ECO:0000256" key="1">
    <source>
        <dbReference type="ARBA" id="ARBA00004141"/>
    </source>
</evidence>
<dbReference type="Pfam" id="PF00152">
    <property type="entry name" value="tRNA-synt_2"/>
    <property type="match status" value="1"/>
</dbReference>
<keyword evidence="8 12" id="KW-0472">Membrane</keyword>
<dbReference type="GO" id="GO:0016020">
    <property type="term" value="C:membrane"/>
    <property type="evidence" value="ECO:0007669"/>
    <property type="project" value="UniProtKB-SubCell"/>
</dbReference>
<dbReference type="GO" id="GO:0004824">
    <property type="term" value="F:lysine-tRNA ligase activity"/>
    <property type="evidence" value="ECO:0007669"/>
    <property type="project" value="InterPro"/>
</dbReference>
<dbReference type="SUPFAM" id="SSF55681">
    <property type="entry name" value="Class II aaRS and biotin synthetases"/>
    <property type="match status" value="1"/>
</dbReference>
<keyword evidence="7 12" id="KW-1133">Transmembrane helix</keyword>
<dbReference type="InterPro" id="IPR012340">
    <property type="entry name" value="NA-bd_OB-fold"/>
</dbReference>
<evidence type="ECO:0000256" key="8">
    <source>
        <dbReference type="ARBA" id="ARBA00023136"/>
    </source>
</evidence>
<dbReference type="InterPro" id="IPR027443">
    <property type="entry name" value="IPNS-like_sf"/>
</dbReference>
<gene>
    <name evidence="14" type="ORF">PITC_020010</name>
</gene>
<comment type="subcellular location">
    <subcellularLocation>
        <location evidence="1">Membrane</location>
        <topology evidence="1">Multi-pass membrane protein</topology>
    </subcellularLocation>
</comment>
<keyword evidence="3" id="KW-0436">Ligase</keyword>
<dbReference type="Pfam" id="PF01336">
    <property type="entry name" value="tRNA_anti-codon"/>
    <property type="match status" value="1"/>
</dbReference>
<dbReference type="GO" id="GO:0000049">
    <property type="term" value="F:tRNA binding"/>
    <property type="evidence" value="ECO:0007669"/>
    <property type="project" value="TreeGrafter"/>
</dbReference>
<evidence type="ECO:0000256" key="11">
    <source>
        <dbReference type="SAM" id="MobiDB-lite"/>
    </source>
</evidence>
<dbReference type="OMA" id="HIMENNI"/>
<protein>
    <recommendedName>
        <fullName evidence="10">Lysyl-tRNA synthetase</fullName>
    </recommendedName>
</protein>
<comment type="similarity">
    <text evidence="2">Belongs to the acetate uptake transporter (AceTr) (TC 2.A.96) family.</text>
</comment>
<evidence type="ECO:0000313" key="15">
    <source>
        <dbReference type="Proteomes" id="UP000030104"/>
    </source>
</evidence>
<dbReference type="PRINTS" id="PR00982">
    <property type="entry name" value="TRNASYNTHLYS"/>
</dbReference>
<dbReference type="InterPro" id="IPR044136">
    <property type="entry name" value="Lys-tRNA-ligase_II_N"/>
</dbReference>
<evidence type="ECO:0000256" key="7">
    <source>
        <dbReference type="ARBA" id="ARBA00022989"/>
    </source>
</evidence>
<feature type="transmembrane region" description="Helical" evidence="12">
    <location>
        <begin position="1000"/>
        <end position="1022"/>
    </location>
</feature>
<dbReference type="CDD" id="cd04322">
    <property type="entry name" value="LysRS_N"/>
    <property type="match status" value="1"/>
</dbReference>
<feature type="transmembrane region" description="Helical" evidence="12">
    <location>
        <begin position="935"/>
        <end position="961"/>
    </location>
</feature>
<dbReference type="PROSITE" id="PS50862">
    <property type="entry name" value="AA_TRNA_LIGASE_II"/>
    <property type="match status" value="1"/>
</dbReference>
<comment type="caution">
    <text evidence="14">The sequence shown here is derived from an EMBL/GenBank/DDBJ whole genome shotgun (WGS) entry which is preliminary data.</text>
</comment>
<evidence type="ECO:0000256" key="10">
    <source>
        <dbReference type="ARBA" id="ARBA00030563"/>
    </source>
</evidence>
<keyword evidence="6" id="KW-0067">ATP-binding</keyword>
<dbReference type="FunFam" id="3.30.930.10:FF:000094">
    <property type="entry name" value="Lysine--tRNA ligase, mitochondrial"/>
    <property type="match status" value="1"/>
</dbReference>
<keyword evidence="4 12" id="KW-0812">Transmembrane</keyword>
<dbReference type="Gene3D" id="2.40.50.140">
    <property type="entry name" value="Nucleic acid-binding proteins"/>
    <property type="match status" value="1"/>
</dbReference>
<evidence type="ECO:0000256" key="5">
    <source>
        <dbReference type="ARBA" id="ARBA00022741"/>
    </source>
</evidence>
<dbReference type="PANTHER" id="PTHR42918:SF5">
    <property type="entry name" value="LYSINE--TRNA LIGASE, MITOCHONDRIAL"/>
    <property type="match status" value="1"/>
</dbReference>
<dbReference type="SUPFAM" id="SSF51197">
    <property type="entry name" value="Clavaminate synthase-like"/>
    <property type="match status" value="1"/>
</dbReference>
<name>A0A0A2KRV9_PENIT</name>
<dbReference type="GO" id="GO:0070154">
    <property type="term" value="P:mitochondrial lysyl-tRNA aminoacylation"/>
    <property type="evidence" value="ECO:0007669"/>
    <property type="project" value="TreeGrafter"/>
</dbReference>
<dbReference type="Proteomes" id="UP000030104">
    <property type="component" value="Unassembled WGS sequence"/>
</dbReference>
<dbReference type="InterPro" id="IPR045864">
    <property type="entry name" value="aa-tRNA-synth_II/BPL/LPL"/>
</dbReference>
<dbReference type="HOGENOM" id="CLU_010555_0_0_1"/>
<evidence type="ECO:0000256" key="12">
    <source>
        <dbReference type="SAM" id="Phobius"/>
    </source>
</evidence>
<dbReference type="GO" id="GO:0005524">
    <property type="term" value="F:ATP binding"/>
    <property type="evidence" value="ECO:0007669"/>
    <property type="project" value="UniProtKB-KW"/>
</dbReference>
<dbReference type="AlphaFoldDB" id="A0A0A2KRV9"/>
<proteinExistence type="inferred from homology"/>
<evidence type="ECO:0000259" key="13">
    <source>
        <dbReference type="PROSITE" id="PS50862"/>
    </source>
</evidence>
<dbReference type="InterPro" id="IPR000791">
    <property type="entry name" value="Gpr1/Fun34/SatP-like"/>
</dbReference>
<organism evidence="14 15">
    <name type="scientific">Penicillium italicum</name>
    <name type="common">Blue mold</name>
    <dbReference type="NCBI Taxonomy" id="40296"/>
    <lineage>
        <taxon>Eukaryota</taxon>
        <taxon>Fungi</taxon>
        <taxon>Dikarya</taxon>
        <taxon>Ascomycota</taxon>
        <taxon>Pezizomycotina</taxon>
        <taxon>Eurotiomycetes</taxon>
        <taxon>Eurotiomycetidae</taxon>
        <taxon>Eurotiales</taxon>
        <taxon>Aspergillaceae</taxon>
        <taxon>Penicillium</taxon>
    </lineage>
</organism>
<dbReference type="Gene3D" id="3.30.930.10">
    <property type="entry name" value="Bira Bifunctional Protein, Domain 2"/>
    <property type="match status" value="1"/>
</dbReference>
<dbReference type="OrthoDB" id="21243at2759"/>
<dbReference type="InterPro" id="IPR004364">
    <property type="entry name" value="Aa-tRNA-synt_II"/>
</dbReference>
<evidence type="ECO:0000313" key="14">
    <source>
        <dbReference type="EMBL" id="KGO67095.1"/>
    </source>
</evidence>
<evidence type="ECO:0000256" key="6">
    <source>
        <dbReference type="ARBA" id="ARBA00022840"/>
    </source>
</evidence>
<dbReference type="Gene3D" id="2.60.120.330">
    <property type="entry name" value="B-lactam Antibiotic, Isopenicillin N Synthase, Chain"/>
    <property type="match status" value="1"/>
</dbReference>
<keyword evidence="15" id="KW-1185">Reference proteome</keyword>
<dbReference type="PhylomeDB" id="A0A0A2KRV9"/>
<dbReference type="InterPro" id="IPR018149">
    <property type="entry name" value="Lys-tRNA-synth_II_C"/>
</dbReference>
<keyword evidence="9" id="KW-0030">Aminoacyl-tRNA synthetase</keyword>
<evidence type="ECO:0000256" key="3">
    <source>
        <dbReference type="ARBA" id="ARBA00022598"/>
    </source>
</evidence>